<dbReference type="Pfam" id="PF03364">
    <property type="entry name" value="Polyketide_cyc"/>
    <property type="match status" value="1"/>
</dbReference>
<keyword evidence="2" id="KW-1133">Transmembrane helix</keyword>
<reference evidence="4" key="2">
    <citation type="submission" date="2023-02" db="EMBL/GenBank/DDBJ databases">
        <authorList>
            <consortium name="DOE Joint Genome Institute"/>
            <person name="Mondo S.J."/>
            <person name="Chang Y."/>
            <person name="Wang Y."/>
            <person name="Ahrendt S."/>
            <person name="Andreopoulos W."/>
            <person name="Barry K."/>
            <person name="Beard J."/>
            <person name="Benny G.L."/>
            <person name="Blankenship S."/>
            <person name="Bonito G."/>
            <person name="Cuomo C."/>
            <person name="Desiro A."/>
            <person name="Gervers K.A."/>
            <person name="Hundley H."/>
            <person name="Kuo A."/>
            <person name="LaButti K."/>
            <person name="Lang B.F."/>
            <person name="Lipzen A."/>
            <person name="O'Donnell K."/>
            <person name="Pangilinan J."/>
            <person name="Reynolds N."/>
            <person name="Sandor L."/>
            <person name="Smith M.W."/>
            <person name="Tsang A."/>
            <person name="Grigoriev I.V."/>
            <person name="Stajich J.E."/>
            <person name="Spatafora J.W."/>
        </authorList>
    </citation>
    <scope>NUCLEOTIDE SEQUENCE</scope>
    <source>
        <strain evidence="4">RSA 2281</strain>
    </source>
</reference>
<dbReference type="EMBL" id="JAIXMP010000008">
    <property type="protein sequence ID" value="KAI9269303.1"/>
    <property type="molecule type" value="Genomic_DNA"/>
</dbReference>
<feature type="region of interest" description="Disordered" evidence="1">
    <location>
        <begin position="196"/>
        <end position="218"/>
    </location>
</feature>
<dbReference type="InterPro" id="IPR023393">
    <property type="entry name" value="START-like_dom_sf"/>
</dbReference>
<dbReference type="Gene3D" id="3.30.530.20">
    <property type="match status" value="1"/>
</dbReference>
<keyword evidence="2" id="KW-0472">Membrane</keyword>
<feature type="transmembrane region" description="Helical" evidence="2">
    <location>
        <begin position="6"/>
        <end position="30"/>
    </location>
</feature>
<evidence type="ECO:0000256" key="2">
    <source>
        <dbReference type="SAM" id="Phobius"/>
    </source>
</evidence>
<dbReference type="SUPFAM" id="SSF55961">
    <property type="entry name" value="Bet v1-like"/>
    <property type="match status" value="1"/>
</dbReference>
<evidence type="ECO:0000313" key="4">
    <source>
        <dbReference type="EMBL" id="KAI9269303.1"/>
    </source>
</evidence>
<dbReference type="InterPro" id="IPR005031">
    <property type="entry name" value="COQ10_START"/>
</dbReference>
<reference evidence="4" key="1">
    <citation type="journal article" date="2022" name="IScience">
        <title>Evolution of zygomycete secretomes and the origins of terrestrial fungal ecologies.</title>
        <authorList>
            <person name="Chang Y."/>
            <person name="Wang Y."/>
            <person name="Mondo S."/>
            <person name="Ahrendt S."/>
            <person name="Andreopoulos W."/>
            <person name="Barry K."/>
            <person name="Beard J."/>
            <person name="Benny G.L."/>
            <person name="Blankenship S."/>
            <person name="Bonito G."/>
            <person name="Cuomo C."/>
            <person name="Desiro A."/>
            <person name="Gervers K.A."/>
            <person name="Hundley H."/>
            <person name="Kuo A."/>
            <person name="LaButti K."/>
            <person name="Lang B.F."/>
            <person name="Lipzen A."/>
            <person name="O'Donnell K."/>
            <person name="Pangilinan J."/>
            <person name="Reynolds N."/>
            <person name="Sandor L."/>
            <person name="Smith M.E."/>
            <person name="Tsang A."/>
            <person name="Grigoriev I.V."/>
            <person name="Stajich J.E."/>
            <person name="Spatafora J.W."/>
        </authorList>
    </citation>
    <scope>NUCLEOTIDE SEQUENCE</scope>
    <source>
        <strain evidence="4">RSA 2281</strain>
    </source>
</reference>
<dbReference type="CDD" id="cd07812">
    <property type="entry name" value="SRPBCC"/>
    <property type="match status" value="1"/>
</dbReference>
<evidence type="ECO:0000256" key="1">
    <source>
        <dbReference type="SAM" id="MobiDB-lite"/>
    </source>
</evidence>
<keyword evidence="2" id="KW-0812">Transmembrane</keyword>
<evidence type="ECO:0000259" key="3">
    <source>
        <dbReference type="Pfam" id="PF03364"/>
    </source>
</evidence>
<comment type="caution">
    <text evidence="4">The sequence shown here is derived from an EMBL/GenBank/DDBJ whole genome shotgun (WGS) entry which is preliminary data.</text>
</comment>
<feature type="compositionally biased region" description="Basic and acidic residues" evidence="1">
    <location>
        <begin position="196"/>
        <end position="214"/>
    </location>
</feature>
<dbReference type="Proteomes" id="UP001209540">
    <property type="component" value="Unassembled WGS sequence"/>
</dbReference>
<accession>A0AAD5K520</accession>
<sequence>MIPIVGVIITIILVLIPSTPLFIYILGCLLPKNHIVSRTKAYKRITAERLWQILTDVEAYPSWQPTLDRIDCLKKEESDHIVYTEHTKRNRRITTTIAVNDKNTSSPEVSSSHHQQQILSRIIEEDSRQQQDKPTFVGTWTFQINSTVDGVILEIVEEGSIPRPMVRLLELVLLGFHRRLDRFLKDLGRKIQEEEHRHTIKQKPEEQQPKKIDDDATISSTTIISQPQSEYMDDENISSHVKNKNGTGVTMDCGASIVQEDWDLMSEIYEKPATATIA</sequence>
<dbReference type="AlphaFoldDB" id="A0AAD5K520"/>
<evidence type="ECO:0000313" key="5">
    <source>
        <dbReference type="Proteomes" id="UP001209540"/>
    </source>
</evidence>
<gene>
    <name evidence="4" type="ORF">BDA99DRAFT_504107</name>
</gene>
<protein>
    <recommendedName>
        <fullName evidence="3">Coenzyme Q-binding protein COQ10 START domain-containing protein</fullName>
    </recommendedName>
</protein>
<name>A0AAD5K520_9FUNG</name>
<feature type="domain" description="Coenzyme Q-binding protein COQ10 START" evidence="3">
    <location>
        <begin position="46"/>
        <end position="145"/>
    </location>
</feature>
<proteinExistence type="predicted"/>
<keyword evidence="5" id="KW-1185">Reference proteome</keyword>
<organism evidence="4 5">
    <name type="scientific">Phascolomyces articulosus</name>
    <dbReference type="NCBI Taxonomy" id="60185"/>
    <lineage>
        <taxon>Eukaryota</taxon>
        <taxon>Fungi</taxon>
        <taxon>Fungi incertae sedis</taxon>
        <taxon>Mucoromycota</taxon>
        <taxon>Mucoromycotina</taxon>
        <taxon>Mucoromycetes</taxon>
        <taxon>Mucorales</taxon>
        <taxon>Lichtheimiaceae</taxon>
        <taxon>Phascolomyces</taxon>
    </lineage>
</organism>